<reference evidence="5 6" key="1">
    <citation type="submission" date="2019-03" db="EMBL/GenBank/DDBJ databases">
        <title>Sapientia aquatica gen. nov., sp. nov., isolated from a crater lake.</title>
        <authorList>
            <person name="Felfoldi T."/>
            <person name="Szabo A."/>
            <person name="Toth E."/>
            <person name="Schumann P."/>
            <person name="Keki Z."/>
            <person name="Marialigeti K."/>
            <person name="Mathe I."/>
        </authorList>
    </citation>
    <scope>NUCLEOTIDE SEQUENCE [LARGE SCALE GENOMIC DNA]</scope>
    <source>
        <strain evidence="5 6">SA-152</strain>
    </source>
</reference>
<dbReference type="InterPro" id="IPR001610">
    <property type="entry name" value="PAC"/>
</dbReference>
<dbReference type="NCBIfam" id="TIGR00229">
    <property type="entry name" value="sensory_box"/>
    <property type="match status" value="3"/>
</dbReference>
<dbReference type="InterPro" id="IPR000014">
    <property type="entry name" value="PAS"/>
</dbReference>
<dbReference type="CDD" id="cd00130">
    <property type="entry name" value="PAS"/>
    <property type="match status" value="3"/>
</dbReference>
<dbReference type="NCBIfam" id="TIGR00254">
    <property type="entry name" value="GGDEF"/>
    <property type="match status" value="1"/>
</dbReference>
<dbReference type="GO" id="GO:0006355">
    <property type="term" value="P:regulation of DNA-templated transcription"/>
    <property type="evidence" value="ECO:0007669"/>
    <property type="project" value="InterPro"/>
</dbReference>
<evidence type="ECO:0000313" key="5">
    <source>
        <dbReference type="EMBL" id="TDK62762.1"/>
    </source>
</evidence>
<dbReference type="Gene3D" id="3.30.450.20">
    <property type="entry name" value="PAS domain"/>
    <property type="match status" value="3"/>
</dbReference>
<comment type="caution">
    <text evidence="5">The sequence shown here is derived from an EMBL/GenBank/DDBJ whole genome shotgun (WGS) entry which is preliminary data.</text>
</comment>
<dbReference type="GO" id="GO:0003824">
    <property type="term" value="F:catalytic activity"/>
    <property type="evidence" value="ECO:0007669"/>
    <property type="project" value="UniProtKB-ARBA"/>
</dbReference>
<dbReference type="InterPro" id="IPR035965">
    <property type="entry name" value="PAS-like_dom_sf"/>
</dbReference>
<dbReference type="PROSITE" id="PS50883">
    <property type="entry name" value="EAL"/>
    <property type="match status" value="1"/>
</dbReference>
<dbReference type="InterPro" id="IPR001633">
    <property type="entry name" value="EAL_dom"/>
</dbReference>
<feature type="domain" description="PAC" evidence="2">
    <location>
        <begin position="215"/>
        <end position="267"/>
    </location>
</feature>
<dbReference type="CDD" id="cd01949">
    <property type="entry name" value="GGDEF"/>
    <property type="match status" value="1"/>
</dbReference>
<dbReference type="Pfam" id="PF00563">
    <property type="entry name" value="EAL"/>
    <property type="match status" value="1"/>
</dbReference>
<evidence type="ECO:0000259" key="1">
    <source>
        <dbReference type="PROSITE" id="PS50112"/>
    </source>
</evidence>
<dbReference type="PROSITE" id="PS50887">
    <property type="entry name" value="GGDEF"/>
    <property type="match status" value="1"/>
</dbReference>
<dbReference type="PANTHER" id="PTHR44757:SF2">
    <property type="entry name" value="BIOFILM ARCHITECTURE MAINTENANCE PROTEIN MBAA"/>
    <property type="match status" value="1"/>
</dbReference>
<feature type="domain" description="GGDEF" evidence="4">
    <location>
        <begin position="421"/>
        <end position="554"/>
    </location>
</feature>
<keyword evidence="6" id="KW-1185">Reference proteome</keyword>
<feature type="domain" description="PAS" evidence="1">
    <location>
        <begin position="142"/>
        <end position="212"/>
    </location>
</feature>
<dbReference type="SMART" id="SM00052">
    <property type="entry name" value="EAL"/>
    <property type="match status" value="1"/>
</dbReference>
<protein>
    <submittedName>
        <fullName evidence="5">PAS domain S-box protein</fullName>
    </submittedName>
</protein>
<dbReference type="SUPFAM" id="SSF55073">
    <property type="entry name" value="Nucleotide cyclase"/>
    <property type="match status" value="1"/>
</dbReference>
<dbReference type="Pfam" id="PF00990">
    <property type="entry name" value="GGDEF"/>
    <property type="match status" value="1"/>
</dbReference>
<dbReference type="AlphaFoldDB" id="A0A4R5VUK6"/>
<dbReference type="EMBL" id="SMYL01000010">
    <property type="protein sequence ID" value="TDK62762.1"/>
    <property type="molecule type" value="Genomic_DNA"/>
</dbReference>
<dbReference type="Pfam" id="PF00989">
    <property type="entry name" value="PAS"/>
    <property type="match status" value="1"/>
</dbReference>
<dbReference type="OrthoDB" id="9813903at2"/>
<accession>A0A4R5VUK6</accession>
<dbReference type="InterPro" id="IPR052155">
    <property type="entry name" value="Biofilm_reg_signaling"/>
</dbReference>
<gene>
    <name evidence="5" type="ORF">E2I14_15775</name>
</gene>
<feature type="domain" description="PAC" evidence="2">
    <location>
        <begin position="337"/>
        <end position="389"/>
    </location>
</feature>
<dbReference type="SMART" id="SM00086">
    <property type="entry name" value="PAC"/>
    <property type="match status" value="3"/>
</dbReference>
<dbReference type="Pfam" id="PF13426">
    <property type="entry name" value="PAS_9"/>
    <property type="match status" value="2"/>
</dbReference>
<dbReference type="RefSeq" id="WP_133330281.1">
    <property type="nucleotide sequence ID" value="NZ_SMYL01000010.1"/>
</dbReference>
<evidence type="ECO:0000313" key="6">
    <source>
        <dbReference type="Proteomes" id="UP000294829"/>
    </source>
</evidence>
<proteinExistence type="predicted"/>
<feature type="domain" description="PAS" evidence="1">
    <location>
        <begin position="264"/>
        <end position="334"/>
    </location>
</feature>
<dbReference type="CDD" id="cd01948">
    <property type="entry name" value="EAL"/>
    <property type="match status" value="1"/>
</dbReference>
<organism evidence="5 6">
    <name type="scientific">Sapientia aquatica</name>
    <dbReference type="NCBI Taxonomy" id="1549640"/>
    <lineage>
        <taxon>Bacteria</taxon>
        <taxon>Pseudomonadati</taxon>
        <taxon>Pseudomonadota</taxon>
        <taxon>Betaproteobacteria</taxon>
        <taxon>Burkholderiales</taxon>
        <taxon>Oxalobacteraceae</taxon>
        <taxon>Sapientia</taxon>
    </lineage>
</organism>
<evidence type="ECO:0000259" key="2">
    <source>
        <dbReference type="PROSITE" id="PS50113"/>
    </source>
</evidence>
<dbReference type="InterPro" id="IPR000700">
    <property type="entry name" value="PAS-assoc_C"/>
</dbReference>
<dbReference type="SMART" id="SM00267">
    <property type="entry name" value="GGDEF"/>
    <property type="match status" value="1"/>
</dbReference>
<dbReference type="PANTHER" id="PTHR44757">
    <property type="entry name" value="DIGUANYLATE CYCLASE DGCP"/>
    <property type="match status" value="1"/>
</dbReference>
<feature type="domain" description="EAL" evidence="3">
    <location>
        <begin position="563"/>
        <end position="817"/>
    </location>
</feature>
<evidence type="ECO:0000259" key="4">
    <source>
        <dbReference type="PROSITE" id="PS50887"/>
    </source>
</evidence>
<dbReference type="FunFam" id="3.30.70.270:FF:000001">
    <property type="entry name" value="Diguanylate cyclase domain protein"/>
    <property type="match status" value="1"/>
</dbReference>
<feature type="domain" description="PAC" evidence="2">
    <location>
        <begin position="93"/>
        <end position="145"/>
    </location>
</feature>
<name>A0A4R5VUK6_9BURK</name>
<dbReference type="InterPro" id="IPR000160">
    <property type="entry name" value="GGDEF_dom"/>
</dbReference>
<sequence length="826" mass="91774">MVATKGFHTQTRSLLSMEEITDHLYTSVDSSDDAIISKTLTGTVTSWNKGAEALFGYTADEMLGNSILLLMPPERLSEESFILDLISAGEKVDHFDTIRLRKDGSRIPVSVTISPIKDTRGKIVGVSKIARDISDRVKLQITERQFAAIINSSDDAIVGKTLSGVIQSWNQGAERMFGYSAEEMIGWTIYVLLPDDRKDEETQILAKLARGERIDHFETVRVRKDGRLIDVSVSISPILDKTGRVVGASKIARDISLKKQIEKQLQLTASVFSNTNEGIVIADADGVIVEVNPSFLHISGYDRADVIGKTPELFRSSRHDPEFIARVRQALNDTGTFQGEVWSRRKDGSAYASLLTINSIKNAIDRVEKYVALIADITPLRAKQEEIEHLAHFDALTDLPNRILLADRLSQAMGLAIRHAQSLAVLYLDLDHFKEINDKYGHDTGDKLLIAVSNRMREAMRSVDTLSRIGGDEFVAVLINVGTPVECVQLAERILLACSQPVEVDGIVLQVSASIGVTMYPQDQADPEQLIRHADRALYEAKQAGRNRIHLFDLALEQEMTQRTLQLGQIEHAFVAGELALYYQPKVNMRSGLVFGAEALLRWLHPERGVVAPGEFLPIIEHHALECKIGYWVIEQGLSQLNAWQQAGLTISVSVNVSANLLQMSDFVNRLSELLAKYPAVQPQSLELEILENSALQDLNRIVSVIRACQQLGVCFSVDDFGTGYSSLTYLRRLPAETLKIDQSFVRDILLDRDDLAIVQGVIALAQAFHRKVIAEGVETIEIGEVLLDLGCDLAQGYGIARPMPAALLPNWVRHWTPHPCWRGRQ</sequence>
<dbReference type="PROSITE" id="PS50112">
    <property type="entry name" value="PAS"/>
    <property type="match status" value="3"/>
</dbReference>
<evidence type="ECO:0000259" key="3">
    <source>
        <dbReference type="PROSITE" id="PS50883"/>
    </source>
</evidence>
<dbReference type="InterPro" id="IPR029787">
    <property type="entry name" value="Nucleotide_cyclase"/>
</dbReference>
<dbReference type="InterPro" id="IPR013767">
    <property type="entry name" value="PAS_fold"/>
</dbReference>
<dbReference type="InterPro" id="IPR043128">
    <property type="entry name" value="Rev_trsase/Diguanyl_cyclase"/>
</dbReference>
<dbReference type="PROSITE" id="PS50113">
    <property type="entry name" value="PAC"/>
    <property type="match status" value="3"/>
</dbReference>
<dbReference type="Gene3D" id="3.30.70.270">
    <property type="match status" value="1"/>
</dbReference>
<dbReference type="Proteomes" id="UP000294829">
    <property type="component" value="Unassembled WGS sequence"/>
</dbReference>
<dbReference type="InterPro" id="IPR035919">
    <property type="entry name" value="EAL_sf"/>
</dbReference>
<dbReference type="SMART" id="SM00091">
    <property type="entry name" value="PAS"/>
    <property type="match status" value="3"/>
</dbReference>
<dbReference type="SUPFAM" id="SSF141868">
    <property type="entry name" value="EAL domain-like"/>
    <property type="match status" value="1"/>
</dbReference>
<dbReference type="Gene3D" id="3.20.20.450">
    <property type="entry name" value="EAL domain"/>
    <property type="match status" value="1"/>
</dbReference>
<feature type="domain" description="PAS" evidence="1">
    <location>
        <begin position="20"/>
        <end position="74"/>
    </location>
</feature>
<dbReference type="SUPFAM" id="SSF55785">
    <property type="entry name" value="PYP-like sensor domain (PAS domain)"/>
    <property type="match status" value="3"/>
</dbReference>